<dbReference type="Pfam" id="PF05368">
    <property type="entry name" value="NmrA"/>
    <property type="match status" value="1"/>
</dbReference>
<dbReference type="Proteomes" id="UP000237271">
    <property type="component" value="Unassembled WGS sequence"/>
</dbReference>
<keyword evidence="2" id="KW-0560">Oxidoreductase</keyword>
<dbReference type="InterPro" id="IPR051609">
    <property type="entry name" value="NmrA/Isoflavone_reductase-like"/>
</dbReference>
<dbReference type="OrthoDB" id="155831at2759"/>
<gene>
    <name evidence="4" type="ORF">PHPALM_7141</name>
</gene>
<evidence type="ECO:0000256" key="1">
    <source>
        <dbReference type="ARBA" id="ARBA00022857"/>
    </source>
</evidence>
<reference evidence="4 5" key="1">
    <citation type="journal article" date="2017" name="Genome Biol. Evol.">
        <title>Phytophthora megakarya and P. palmivora, closely related causal agents of cacao black pod rot, underwent increases in genome sizes and gene numbers by different mechanisms.</title>
        <authorList>
            <person name="Ali S.S."/>
            <person name="Shao J."/>
            <person name="Lary D.J."/>
            <person name="Kronmiller B."/>
            <person name="Shen D."/>
            <person name="Strem M.D."/>
            <person name="Amoako-Attah I."/>
            <person name="Akrofi A.Y."/>
            <person name="Begoude B.A."/>
            <person name="Ten Hoopen G.M."/>
            <person name="Coulibaly K."/>
            <person name="Kebe B.I."/>
            <person name="Melnick R.L."/>
            <person name="Guiltinan M.J."/>
            <person name="Tyler B.M."/>
            <person name="Meinhardt L.W."/>
            <person name="Bailey B.A."/>
        </authorList>
    </citation>
    <scope>NUCLEOTIDE SEQUENCE [LARGE SCALE GENOMIC DNA]</scope>
    <source>
        <strain evidence="5">sbr112.9</strain>
    </source>
</reference>
<protein>
    <recommendedName>
        <fullName evidence="3">NmrA-like domain-containing protein</fullName>
    </recommendedName>
</protein>
<dbReference type="AlphaFoldDB" id="A0A2P4YD38"/>
<dbReference type="SUPFAM" id="SSF51735">
    <property type="entry name" value="NAD(P)-binding Rossmann-fold domains"/>
    <property type="match status" value="1"/>
</dbReference>
<feature type="domain" description="NmrA-like" evidence="3">
    <location>
        <begin position="5"/>
        <end position="243"/>
    </location>
</feature>
<dbReference type="PANTHER" id="PTHR47706">
    <property type="entry name" value="NMRA-LIKE FAMILY PROTEIN"/>
    <property type="match status" value="1"/>
</dbReference>
<keyword evidence="5" id="KW-1185">Reference proteome</keyword>
<dbReference type="Gene3D" id="3.90.25.10">
    <property type="entry name" value="UDP-galactose 4-epimerase, domain 1"/>
    <property type="match status" value="1"/>
</dbReference>
<dbReference type="PANTHER" id="PTHR47706:SF4">
    <property type="entry name" value="NMRA-LIKE DOMAIN-CONTAINING PROTEIN"/>
    <property type="match status" value="1"/>
</dbReference>
<dbReference type="EMBL" id="NCKW01003677">
    <property type="protein sequence ID" value="POM75718.1"/>
    <property type="molecule type" value="Genomic_DNA"/>
</dbReference>
<keyword evidence="1" id="KW-0521">NADP</keyword>
<evidence type="ECO:0000313" key="5">
    <source>
        <dbReference type="Proteomes" id="UP000237271"/>
    </source>
</evidence>
<comment type="caution">
    <text evidence="4">The sequence shown here is derived from an EMBL/GenBank/DDBJ whole genome shotgun (WGS) entry which is preliminary data.</text>
</comment>
<evidence type="ECO:0000256" key="2">
    <source>
        <dbReference type="ARBA" id="ARBA00023002"/>
    </source>
</evidence>
<dbReference type="InterPro" id="IPR036291">
    <property type="entry name" value="NAD(P)-bd_dom_sf"/>
</dbReference>
<dbReference type="InterPro" id="IPR008030">
    <property type="entry name" value="NmrA-like"/>
</dbReference>
<dbReference type="Gene3D" id="3.40.50.720">
    <property type="entry name" value="NAD(P)-binding Rossmann-like Domain"/>
    <property type="match status" value="1"/>
</dbReference>
<evidence type="ECO:0000313" key="4">
    <source>
        <dbReference type="EMBL" id="POM75718.1"/>
    </source>
</evidence>
<sequence length="308" mass="34532">MRVAIAGAGAFAKHFVDELPAAGHEVVVLTRSHKDFFNDKNGLVGQRITDYSSVPQLVELLTDCDALVSTISDMTPAYAEVHLALIEACKQTPKCKRFIPSEYGGNTEDFKEQPGTAYQFNLPVKNALKEQRELEWTVITVGFLMDYIVPSANRYHPDIGPLYALDLNTNTMTIPGTGNDEFNTVCARDVAKAVAALLKSLRKWHHFTYVKGSQTTWLELAEVLKTDGGLIDLKVTFEPIDELQKVADKRDLSEAAIVAEFKLYIPLGYLKLNQEKMKRNKADFFPNIHFRTIQEVLAEIKQDPKVVV</sequence>
<dbReference type="GO" id="GO:0016491">
    <property type="term" value="F:oxidoreductase activity"/>
    <property type="evidence" value="ECO:0007669"/>
    <property type="project" value="UniProtKB-KW"/>
</dbReference>
<evidence type="ECO:0000259" key="3">
    <source>
        <dbReference type="Pfam" id="PF05368"/>
    </source>
</evidence>
<organism evidence="4 5">
    <name type="scientific">Phytophthora palmivora</name>
    <dbReference type="NCBI Taxonomy" id="4796"/>
    <lineage>
        <taxon>Eukaryota</taxon>
        <taxon>Sar</taxon>
        <taxon>Stramenopiles</taxon>
        <taxon>Oomycota</taxon>
        <taxon>Peronosporomycetes</taxon>
        <taxon>Peronosporales</taxon>
        <taxon>Peronosporaceae</taxon>
        <taxon>Phytophthora</taxon>
    </lineage>
</organism>
<name>A0A2P4YD38_9STRA</name>
<accession>A0A2P4YD38</accession>
<proteinExistence type="predicted"/>